<dbReference type="OrthoDB" id="444039at2759"/>
<reference evidence="2" key="1">
    <citation type="submission" date="2021-02" db="EMBL/GenBank/DDBJ databases">
        <authorList>
            <person name="Dougan E. K."/>
            <person name="Rhodes N."/>
            <person name="Thang M."/>
            <person name="Chan C."/>
        </authorList>
    </citation>
    <scope>NUCLEOTIDE SEQUENCE</scope>
</reference>
<dbReference type="EMBL" id="CAJNDS010002518">
    <property type="protein sequence ID" value="CAE7508499.1"/>
    <property type="molecule type" value="Genomic_DNA"/>
</dbReference>
<dbReference type="AlphaFoldDB" id="A0A812T5T9"/>
<feature type="region of interest" description="Disordered" evidence="1">
    <location>
        <begin position="203"/>
        <end position="226"/>
    </location>
</feature>
<gene>
    <name evidence="2" type="ORF">SNAT2548_LOCUS28477</name>
</gene>
<evidence type="ECO:0000256" key="1">
    <source>
        <dbReference type="SAM" id="MobiDB-lite"/>
    </source>
</evidence>
<organism evidence="2 3">
    <name type="scientific">Symbiodinium natans</name>
    <dbReference type="NCBI Taxonomy" id="878477"/>
    <lineage>
        <taxon>Eukaryota</taxon>
        <taxon>Sar</taxon>
        <taxon>Alveolata</taxon>
        <taxon>Dinophyceae</taxon>
        <taxon>Suessiales</taxon>
        <taxon>Symbiodiniaceae</taxon>
        <taxon>Symbiodinium</taxon>
    </lineage>
</organism>
<comment type="caution">
    <text evidence="2">The sequence shown here is derived from an EMBL/GenBank/DDBJ whole genome shotgun (WGS) entry which is preliminary data.</text>
</comment>
<dbReference type="Proteomes" id="UP000604046">
    <property type="component" value="Unassembled WGS sequence"/>
</dbReference>
<sequence length="226" mass="22769">MDEAALKKVPAIRGMGEATDAKSQPIVRTREGTVQDIRTRIVTMVKEPQFQMLTISTGAGAITVGAAGGAFGIATGIVAGSIAGVAPALATFGLSIPAGAVFGAAAGLLVGTTTGGVAGGTGAFCLYKYRVQIKDGVIRVQVKARKSLVDGCEKVKGATSRAKLAIDSAATKAQEKATTTLALAKVKSAEAVELAKVKACDSPKFPSAGLDRKELLPQDSTPSPGG</sequence>
<evidence type="ECO:0000313" key="2">
    <source>
        <dbReference type="EMBL" id="CAE7508499.1"/>
    </source>
</evidence>
<proteinExistence type="predicted"/>
<accession>A0A812T5T9</accession>
<name>A0A812T5T9_9DINO</name>
<evidence type="ECO:0000313" key="3">
    <source>
        <dbReference type="Proteomes" id="UP000604046"/>
    </source>
</evidence>
<keyword evidence="3" id="KW-1185">Reference proteome</keyword>
<protein>
    <submittedName>
        <fullName evidence="2">Uncharacterized protein</fullName>
    </submittedName>
</protein>